<comment type="similarity">
    <text evidence="2">Belongs to the oxidase-dependent Fe transporter (OFeT) (TC 9.A.10.1) family.</text>
</comment>
<keyword evidence="3 6" id="KW-0812">Transmembrane</keyword>
<evidence type="ECO:0000256" key="7">
    <source>
        <dbReference type="SAM" id="SignalP"/>
    </source>
</evidence>
<feature type="transmembrane region" description="Helical" evidence="6">
    <location>
        <begin position="73"/>
        <end position="96"/>
    </location>
</feature>
<evidence type="ECO:0000256" key="1">
    <source>
        <dbReference type="ARBA" id="ARBA00004141"/>
    </source>
</evidence>
<dbReference type="EMBL" id="HBKN01042944">
    <property type="protein sequence ID" value="CAE2331693.1"/>
    <property type="molecule type" value="Transcribed_RNA"/>
</dbReference>
<dbReference type="PANTHER" id="PTHR31632">
    <property type="entry name" value="IRON TRANSPORTER FTH1"/>
    <property type="match status" value="1"/>
</dbReference>
<proteinExistence type="inferred from homology"/>
<accession>A0A7S4PDV5</accession>
<dbReference type="PANTHER" id="PTHR31632:SF2">
    <property type="entry name" value="PLASMA MEMBRANE IRON PERMEASE"/>
    <property type="match status" value="1"/>
</dbReference>
<dbReference type="OMA" id="SVWHLDC"/>
<feature type="transmembrane region" description="Helical" evidence="6">
    <location>
        <begin position="108"/>
        <end position="130"/>
    </location>
</feature>
<evidence type="ECO:0008006" key="9">
    <source>
        <dbReference type="Google" id="ProtNLM"/>
    </source>
</evidence>
<feature type="transmembrane region" description="Helical" evidence="6">
    <location>
        <begin position="327"/>
        <end position="346"/>
    </location>
</feature>
<keyword evidence="7" id="KW-0732">Signal</keyword>
<dbReference type="Pfam" id="PF03239">
    <property type="entry name" value="FTR1"/>
    <property type="match status" value="1"/>
</dbReference>
<gene>
    <name evidence="8" type="ORF">GTHE00462_LOCUS33623</name>
</gene>
<reference evidence="8" key="1">
    <citation type="submission" date="2021-01" db="EMBL/GenBank/DDBJ databases">
        <authorList>
            <person name="Corre E."/>
            <person name="Pelletier E."/>
            <person name="Niang G."/>
            <person name="Scheremetjew M."/>
            <person name="Finn R."/>
            <person name="Kale V."/>
            <person name="Holt S."/>
            <person name="Cochrane G."/>
            <person name="Meng A."/>
            <person name="Brown T."/>
            <person name="Cohen L."/>
        </authorList>
    </citation>
    <scope>NUCLEOTIDE SEQUENCE</scope>
    <source>
        <strain evidence="8">CCMP 2712</strain>
    </source>
</reference>
<feature type="signal peptide" evidence="7">
    <location>
        <begin position="1"/>
        <end position="20"/>
    </location>
</feature>
<keyword evidence="5 6" id="KW-0472">Membrane</keyword>
<evidence type="ECO:0000256" key="4">
    <source>
        <dbReference type="ARBA" id="ARBA00022989"/>
    </source>
</evidence>
<protein>
    <recommendedName>
        <fullName evidence="9">Iron permease FTR1</fullName>
    </recommendedName>
</protein>
<feature type="chain" id="PRO_5030709912" description="Iron permease FTR1" evidence="7">
    <location>
        <begin position="21"/>
        <end position="413"/>
    </location>
</feature>
<name>A0A7S4PDV5_GUITH</name>
<dbReference type="InterPro" id="IPR004923">
    <property type="entry name" value="FTR1/Fip1/EfeU"/>
</dbReference>
<organism evidence="8">
    <name type="scientific">Guillardia theta</name>
    <name type="common">Cryptophyte</name>
    <name type="synonym">Cryptomonas phi</name>
    <dbReference type="NCBI Taxonomy" id="55529"/>
    <lineage>
        <taxon>Eukaryota</taxon>
        <taxon>Cryptophyceae</taxon>
        <taxon>Pyrenomonadales</taxon>
        <taxon>Geminigeraceae</taxon>
        <taxon>Guillardia</taxon>
    </lineage>
</organism>
<evidence type="ECO:0000256" key="2">
    <source>
        <dbReference type="ARBA" id="ARBA00008333"/>
    </source>
</evidence>
<keyword evidence="4 6" id="KW-1133">Transmembrane helix</keyword>
<sequence length="413" mass="46072">MKYQGLIGLIFLCELSAVFAEESTTTSSSSSDSKFNVPALFITFRESLEGCVIISLLLNMLDKTGLHELKRWVWFGACSGIAGFIVVGAILISVFYAIKSSVPEHFMYVFEGILALFASFILAALGLGFLRLKDLEKKWENKLFNRENVKAPDAQTSWVKQKIAQFKDMLSIRHQAIDEDVRSRGVTPWMIFFIAFSSLFREGVETVFMLLFVNADPGGLALGGAVGSVCGIVFGYLVMVIGKYFLVDVSMFFNLTTVFILFIAAGLSRYGSHEFEELAAEWAADRNDPVIMRSLYDLTESWGPGWTHTTGWGAVARVLLGYSDNPTLIEALAYLCFWLLVVTIILKRYKRGTLFTRFAPGSRASSESDIEEKPQHFDAKMNVEQPVPSVAIAFHQPLQGEILPVWTAMQHPV</sequence>
<comment type="subcellular location">
    <subcellularLocation>
        <location evidence="1">Membrane</location>
        <topology evidence="1">Multi-pass membrane protein</topology>
    </subcellularLocation>
</comment>
<dbReference type="GO" id="GO:0015093">
    <property type="term" value="F:ferrous iron transmembrane transporter activity"/>
    <property type="evidence" value="ECO:0007669"/>
    <property type="project" value="TreeGrafter"/>
</dbReference>
<evidence type="ECO:0000256" key="3">
    <source>
        <dbReference type="ARBA" id="ARBA00022692"/>
    </source>
</evidence>
<dbReference type="GO" id="GO:0033573">
    <property type="term" value="C:high-affinity iron permease complex"/>
    <property type="evidence" value="ECO:0007669"/>
    <property type="project" value="InterPro"/>
</dbReference>
<evidence type="ECO:0000256" key="5">
    <source>
        <dbReference type="ARBA" id="ARBA00023136"/>
    </source>
</evidence>
<feature type="transmembrane region" description="Helical" evidence="6">
    <location>
        <begin position="219"/>
        <end position="238"/>
    </location>
</feature>
<dbReference type="AlphaFoldDB" id="A0A7S4PDV5"/>
<evidence type="ECO:0000256" key="6">
    <source>
        <dbReference type="SAM" id="Phobius"/>
    </source>
</evidence>
<feature type="transmembrane region" description="Helical" evidence="6">
    <location>
        <begin position="189"/>
        <end position="213"/>
    </location>
</feature>
<evidence type="ECO:0000313" key="8">
    <source>
        <dbReference type="EMBL" id="CAE2331693.1"/>
    </source>
</evidence>
<feature type="transmembrane region" description="Helical" evidence="6">
    <location>
        <begin position="245"/>
        <end position="267"/>
    </location>
</feature>